<name>A0A6G1IWL0_9PLEO</name>
<accession>A0A6G1IWL0</accession>
<organism evidence="3 4">
    <name type="scientific">Lentithecium fluviatile CBS 122367</name>
    <dbReference type="NCBI Taxonomy" id="1168545"/>
    <lineage>
        <taxon>Eukaryota</taxon>
        <taxon>Fungi</taxon>
        <taxon>Dikarya</taxon>
        <taxon>Ascomycota</taxon>
        <taxon>Pezizomycotina</taxon>
        <taxon>Dothideomycetes</taxon>
        <taxon>Pleosporomycetidae</taxon>
        <taxon>Pleosporales</taxon>
        <taxon>Massarineae</taxon>
        <taxon>Lentitheciaceae</taxon>
        <taxon>Lentithecium</taxon>
    </lineage>
</organism>
<feature type="region of interest" description="Disordered" evidence="2">
    <location>
        <begin position="499"/>
        <end position="575"/>
    </location>
</feature>
<feature type="coiled-coil region" evidence="1">
    <location>
        <begin position="21"/>
        <end position="79"/>
    </location>
</feature>
<feature type="region of interest" description="Disordered" evidence="2">
    <location>
        <begin position="207"/>
        <end position="264"/>
    </location>
</feature>
<feature type="compositionally biased region" description="Basic and acidic residues" evidence="2">
    <location>
        <begin position="207"/>
        <end position="217"/>
    </location>
</feature>
<feature type="compositionally biased region" description="Pro residues" evidence="2">
    <location>
        <begin position="448"/>
        <end position="459"/>
    </location>
</feature>
<evidence type="ECO:0000313" key="3">
    <source>
        <dbReference type="EMBL" id="KAF2682634.1"/>
    </source>
</evidence>
<reference evidence="3" key="1">
    <citation type="journal article" date="2020" name="Stud. Mycol.">
        <title>101 Dothideomycetes genomes: a test case for predicting lifestyles and emergence of pathogens.</title>
        <authorList>
            <person name="Haridas S."/>
            <person name="Albert R."/>
            <person name="Binder M."/>
            <person name="Bloem J."/>
            <person name="Labutti K."/>
            <person name="Salamov A."/>
            <person name="Andreopoulos B."/>
            <person name="Baker S."/>
            <person name="Barry K."/>
            <person name="Bills G."/>
            <person name="Bluhm B."/>
            <person name="Cannon C."/>
            <person name="Castanera R."/>
            <person name="Culley D."/>
            <person name="Daum C."/>
            <person name="Ezra D."/>
            <person name="Gonzalez J."/>
            <person name="Henrissat B."/>
            <person name="Kuo A."/>
            <person name="Liang C."/>
            <person name="Lipzen A."/>
            <person name="Lutzoni F."/>
            <person name="Magnuson J."/>
            <person name="Mondo S."/>
            <person name="Nolan M."/>
            <person name="Ohm R."/>
            <person name="Pangilinan J."/>
            <person name="Park H.-J."/>
            <person name="Ramirez L."/>
            <person name="Alfaro M."/>
            <person name="Sun H."/>
            <person name="Tritt A."/>
            <person name="Yoshinaga Y."/>
            <person name="Zwiers L.-H."/>
            <person name="Turgeon B."/>
            <person name="Goodwin S."/>
            <person name="Spatafora J."/>
            <person name="Crous P."/>
            <person name="Grigoriev I."/>
        </authorList>
    </citation>
    <scope>NUCLEOTIDE SEQUENCE</scope>
    <source>
        <strain evidence="3">CBS 122367</strain>
    </source>
</reference>
<keyword evidence="1" id="KW-0175">Coiled coil</keyword>
<feature type="compositionally biased region" description="Polar residues" evidence="2">
    <location>
        <begin position="279"/>
        <end position="289"/>
    </location>
</feature>
<protein>
    <submittedName>
        <fullName evidence="3">Uncharacterized protein</fullName>
    </submittedName>
</protein>
<feature type="compositionally biased region" description="Acidic residues" evidence="2">
    <location>
        <begin position="566"/>
        <end position="575"/>
    </location>
</feature>
<gene>
    <name evidence="3" type="ORF">K458DRAFT_432609</name>
</gene>
<dbReference type="OrthoDB" id="3647228at2759"/>
<sequence length="575" mass="63854">MPAGTSGSKPDWPGPANLLWQDQFMRQHAHLLQRMNKLEERNALYDGRTRKAEQAAATYDTTAAEIKDLKARLKAFEDDPEDQKRDELVGKMLAEHTRELAILKDKVKSVDSLASDVRNYEEDRDEVLQTVGACKKVIRDLETKVRILESLPSDDTAAAIRDATARLKHLETRDGTRSQQLQNMQDKLNALETDCQDKAAEINRLRDELAKERDDGNVKGGRQARSEIQVPRSPEMKQSSDTLLASSPPHTIRKKPAKPHLIPSTQHDTQIQPLFPETQSWSQATTQSEAPDDKDEFTQPRSIQGGSSQRKKQRPTIHTAVTRAQKDAHALAATRPEASETYGEPTQPRDARYKASNPRKKQKLDVRTSLAQKQRNASGQDSKKVSSKRLPMPPAAQAPEYLSKRAQKNAQAQASRGGPSKPGRKITLRYGPRPGFGARTAAHGHAPNVPPQTRVPPIQPRVQLPTQGRSGSPEATQSQTANALRRSLRNLGTQAPTDTQYLELAPNGLCRPQPVLGKRDRNEPSSPVRPTSPVKAVRQQKSSALNSRSAAPQPQTRPRRKPPVIEDAEDDLGWI</sequence>
<proteinExistence type="predicted"/>
<feature type="compositionally biased region" description="Polar residues" evidence="2">
    <location>
        <begin position="539"/>
        <end position="550"/>
    </location>
</feature>
<feature type="compositionally biased region" description="Polar residues" evidence="2">
    <location>
        <begin position="299"/>
        <end position="308"/>
    </location>
</feature>
<feature type="compositionally biased region" description="Polar residues" evidence="2">
    <location>
        <begin position="464"/>
        <end position="482"/>
    </location>
</feature>
<keyword evidence="4" id="KW-1185">Reference proteome</keyword>
<evidence type="ECO:0000256" key="1">
    <source>
        <dbReference type="SAM" id="Coils"/>
    </source>
</evidence>
<feature type="compositionally biased region" description="Polar residues" evidence="2">
    <location>
        <begin position="236"/>
        <end position="249"/>
    </location>
</feature>
<dbReference type="AlphaFoldDB" id="A0A6G1IWL0"/>
<dbReference type="EMBL" id="MU005586">
    <property type="protein sequence ID" value="KAF2682634.1"/>
    <property type="molecule type" value="Genomic_DNA"/>
</dbReference>
<evidence type="ECO:0000256" key="2">
    <source>
        <dbReference type="SAM" id="MobiDB-lite"/>
    </source>
</evidence>
<feature type="region of interest" description="Disordered" evidence="2">
    <location>
        <begin position="279"/>
        <end position="482"/>
    </location>
</feature>
<feature type="compositionally biased region" description="Polar residues" evidence="2">
    <location>
        <begin position="369"/>
        <end position="380"/>
    </location>
</feature>
<evidence type="ECO:0000313" key="4">
    <source>
        <dbReference type="Proteomes" id="UP000799291"/>
    </source>
</evidence>
<dbReference type="Proteomes" id="UP000799291">
    <property type="component" value="Unassembled WGS sequence"/>
</dbReference>